<dbReference type="EMBL" id="BGPR01033632">
    <property type="protein sequence ID" value="GBO07653.1"/>
    <property type="molecule type" value="Genomic_DNA"/>
</dbReference>
<protein>
    <submittedName>
        <fullName evidence="3">Uncharacterized protein</fullName>
    </submittedName>
</protein>
<dbReference type="EMBL" id="BGPR01033633">
    <property type="protein sequence ID" value="GBO07661.1"/>
    <property type="molecule type" value="Genomic_DNA"/>
</dbReference>
<reference evidence="3 5" key="1">
    <citation type="journal article" date="2019" name="Sci. Rep.">
        <title>Orb-weaving spider Araneus ventricosus genome elucidates the spidroin gene catalogue.</title>
        <authorList>
            <person name="Kono N."/>
            <person name="Nakamura H."/>
            <person name="Ohtoshi R."/>
            <person name="Moran D.A.P."/>
            <person name="Shinohara A."/>
            <person name="Yoshida Y."/>
            <person name="Fujiwara M."/>
            <person name="Mori M."/>
            <person name="Tomita M."/>
            <person name="Arakawa K."/>
        </authorList>
    </citation>
    <scope>NUCLEOTIDE SEQUENCE [LARGE SCALE GENOMIC DNA]</scope>
</reference>
<dbReference type="EMBL" id="BGPR01033631">
    <property type="protein sequence ID" value="GBO07645.1"/>
    <property type="molecule type" value="Genomic_DNA"/>
</dbReference>
<dbReference type="OrthoDB" id="6434434at2759"/>
<evidence type="ECO:0000313" key="5">
    <source>
        <dbReference type="Proteomes" id="UP000499080"/>
    </source>
</evidence>
<dbReference type="AlphaFoldDB" id="A0A4Y2U6F0"/>
<proteinExistence type="predicted"/>
<sequence length="99" mass="11057">MYVFVDVFKEACATCVFLRIDTSQGIKVVLVRAKSRVAPLKQVTILRLELMACCIGARLAHSVQQALSSTEMETILLERFHGSIVLVEGKRGMVSFRIE</sequence>
<evidence type="ECO:0000313" key="1">
    <source>
        <dbReference type="EMBL" id="GBO07645.1"/>
    </source>
</evidence>
<name>A0A4Y2U6F0_ARAVE</name>
<organism evidence="3 5">
    <name type="scientific">Araneus ventricosus</name>
    <name type="common">Orbweaver spider</name>
    <name type="synonym">Epeira ventricosa</name>
    <dbReference type="NCBI Taxonomy" id="182803"/>
    <lineage>
        <taxon>Eukaryota</taxon>
        <taxon>Metazoa</taxon>
        <taxon>Ecdysozoa</taxon>
        <taxon>Arthropoda</taxon>
        <taxon>Chelicerata</taxon>
        <taxon>Arachnida</taxon>
        <taxon>Araneae</taxon>
        <taxon>Araneomorphae</taxon>
        <taxon>Entelegynae</taxon>
        <taxon>Araneoidea</taxon>
        <taxon>Araneidae</taxon>
        <taxon>Araneus</taxon>
    </lineage>
</organism>
<comment type="caution">
    <text evidence="3">The sequence shown here is derived from an EMBL/GenBank/DDBJ whole genome shotgun (WGS) entry which is preliminary data.</text>
</comment>
<dbReference type="EMBL" id="BGPR01033634">
    <property type="protein sequence ID" value="GBO07669.1"/>
    <property type="molecule type" value="Genomic_DNA"/>
</dbReference>
<dbReference type="InterPro" id="IPR008042">
    <property type="entry name" value="Retrotrans_Pao"/>
</dbReference>
<evidence type="ECO:0000313" key="4">
    <source>
        <dbReference type="EMBL" id="GBO07669.1"/>
    </source>
</evidence>
<evidence type="ECO:0000313" key="2">
    <source>
        <dbReference type="EMBL" id="GBO07653.1"/>
    </source>
</evidence>
<keyword evidence="5" id="KW-1185">Reference proteome</keyword>
<gene>
    <name evidence="3" type="ORF">AVEN_141049_1</name>
    <name evidence="4" type="ORF">AVEN_203951_1</name>
    <name evidence="1" type="ORF">AVEN_261017_1</name>
    <name evidence="2" type="ORF">AVEN_37476_1</name>
</gene>
<dbReference type="Proteomes" id="UP000499080">
    <property type="component" value="Unassembled WGS sequence"/>
</dbReference>
<dbReference type="Pfam" id="PF05380">
    <property type="entry name" value="Peptidase_A17"/>
    <property type="match status" value="1"/>
</dbReference>
<evidence type="ECO:0000313" key="3">
    <source>
        <dbReference type="EMBL" id="GBO07661.1"/>
    </source>
</evidence>
<accession>A0A4Y2U6F0</accession>